<dbReference type="VEuPathDB" id="FungiDB:LCOR_11555.1"/>
<feature type="chain" id="PRO_5001656141" evidence="1">
    <location>
        <begin position="25"/>
        <end position="143"/>
    </location>
</feature>
<organism evidence="2 3">
    <name type="scientific">Lichtheimia corymbifera JMRC:FSU:9682</name>
    <dbReference type="NCBI Taxonomy" id="1263082"/>
    <lineage>
        <taxon>Eukaryota</taxon>
        <taxon>Fungi</taxon>
        <taxon>Fungi incertae sedis</taxon>
        <taxon>Mucoromycota</taxon>
        <taxon>Mucoromycotina</taxon>
        <taxon>Mucoromycetes</taxon>
        <taxon>Mucorales</taxon>
        <taxon>Lichtheimiaceae</taxon>
        <taxon>Lichtheimia</taxon>
    </lineage>
</organism>
<gene>
    <name evidence="2" type="ORF">LCOR_11555.1</name>
</gene>
<evidence type="ECO:0000313" key="3">
    <source>
        <dbReference type="Proteomes" id="UP000027586"/>
    </source>
</evidence>
<evidence type="ECO:0000256" key="1">
    <source>
        <dbReference type="SAM" id="SignalP"/>
    </source>
</evidence>
<sequence length="143" mass="16743">MTLPQQNSLDHLILLKILVPIVTSQKQTRQTMDIKGALPAKQVFAHTRWRGCMVAWQQALVYIQGRQVISFCTWMVYYRDYQRKVWSYMAPFTQALPATGGNVNLCVPLLVSFLCRDFSDWCPFLKDSYLSPVYSTLKWFMHR</sequence>
<protein>
    <submittedName>
        <fullName evidence="2">Uncharacterized protein</fullName>
    </submittedName>
</protein>
<accession>A0A068SHK2</accession>
<comment type="caution">
    <text evidence="2">The sequence shown here is derived from an EMBL/GenBank/DDBJ whole genome shotgun (WGS) entry which is preliminary data.</text>
</comment>
<reference evidence="2" key="1">
    <citation type="submission" date="2013-08" db="EMBL/GenBank/DDBJ databases">
        <title>Gene expansion shapes genome architecture in the human pathogen Lichtheimia corymbifera: an evolutionary genomics analysis in the ancient terrestrial Mucorales (Mucoromycotina).</title>
        <authorList>
            <person name="Schwartze V.U."/>
            <person name="Winter S."/>
            <person name="Shelest E."/>
            <person name="Marcet-Houben M."/>
            <person name="Horn F."/>
            <person name="Wehner S."/>
            <person name="Hoffmann K."/>
            <person name="Riege K."/>
            <person name="Sammeth M."/>
            <person name="Nowrousian M."/>
            <person name="Valiante V."/>
            <person name="Linde J."/>
            <person name="Jacobsen I.D."/>
            <person name="Marz M."/>
            <person name="Brakhage A.A."/>
            <person name="Gabaldon T."/>
            <person name="Bocker S."/>
            <person name="Voigt K."/>
        </authorList>
    </citation>
    <scope>NUCLEOTIDE SEQUENCE [LARGE SCALE GENOMIC DNA]</scope>
    <source>
        <strain evidence="2">FSU 9682</strain>
    </source>
</reference>
<name>A0A068SHK2_9FUNG</name>
<keyword evidence="3" id="KW-1185">Reference proteome</keyword>
<keyword evidence="1" id="KW-0732">Signal</keyword>
<feature type="signal peptide" evidence="1">
    <location>
        <begin position="1"/>
        <end position="24"/>
    </location>
</feature>
<dbReference type="EMBL" id="CBTN010000107">
    <property type="protein sequence ID" value="CDH60776.1"/>
    <property type="molecule type" value="Genomic_DNA"/>
</dbReference>
<dbReference type="Proteomes" id="UP000027586">
    <property type="component" value="Unassembled WGS sequence"/>
</dbReference>
<dbReference type="AlphaFoldDB" id="A0A068SHK2"/>
<proteinExistence type="predicted"/>
<evidence type="ECO:0000313" key="2">
    <source>
        <dbReference type="EMBL" id="CDH60776.1"/>
    </source>
</evidence>